<dbReference type="GO" id="GO:0046872">
    <property type="term" value="F:metal ion binding"/>
    <property type="evidence" value="ECO:0007669"/>
    <property type="project" value="UniProtKB-KW"/>
</dbReference>
<dbReference type="InterPro" id="IPR018109">
    <property type="entry name" value="Folylpolyglutamate_synth_CS"/>
</dbReference>
<dbReference type="NCBIfam" id="TIGR01499">
    <property type="entry name" value="folC"/>
    <property type="match status" value="1"/>
</dbReference>
<dbReference type="Gene3D" id="3.40.1190.10">
    <property type="entry name" value="Mur-like, catalytic domain"/>
    <property type="match status" value="1"/>
</dbReference>
<dbReference type="PANTHER" id="PTHR11136">
    <property type="entry name" value="FOLYLPOLYGLUTAMATE SYNTHASE-RELATED"/>
    <property type="match status" value="1"/>
</dbReference>
<dbReference type="Proteomes" id="UP000069272">
    <property type="component" value="Chromosome 3R"/>
</dbReference>
<dbReference type="GO" id="GO:0005739">
    <property type="term" value="C:mitochondrion"/>
    <property type="evidence" value="ECO:0007669"/>
    <property type="project" value="TreeGrafter"/>
</dbReference>
<dbReference type="EC" id="6.3.2.17" evidence="5"/>
<dbReference type="FunFam" id="3.30.450.50:FF:000004">
    <property type="entry name" value="vesicle-trafficking protein SEC22b"/>
    <property type="match status" value="1"/>
</dbReference>
<keyword evidence="8" id="KW-0479">Metal-binding</keyword>
<keyword evidence="10" id="KW-0067">ATP-binding</keyword>
<dbReference type="VEuPathDB" id="VectorBase:AALB20_036308"/>
<dbReference type="CDD" id="cd15866">
    <property type="entry name" value="R-SNARE_SEC22"/>
    <property type="match status" value="1"/>
</dbReference>
<dbReference type="InterPro" id="IPR036565">
    <property type="entry name" value="Mur-like_cat_sf"/>
</dbReference>
<keyword evidence="9" id="KW-0547">Nucleotide-binding</keyword>
<dbReference type="Gene3D" id="1.20.5.110">
    <property type="match status" value="1"/>
</dbReference>
<evidence type="ECO:0000313" key="16">
    <source>
        <dbReference type="EnsemblMetazoa" id="AALB007455-PA"/>
    </source>
</evidence>
<dbReference type="InterPro" id="IPR036615">
    <property type="entry name" value="Mur_ligase_C_dom_sf"/>
</dbReference>
<dbReference type="InterPro" id="IPR001645">
    <property type="entry name" value="Folylpolyglutamate_synth"/>
</dbReference>
<dbReference type="STRING" id="7167.A0A182FLP6"/>
<organism evidence="16 17">
    <name type="scientific">Anopheles albimanus</name>
    <name type="common">New world malaria mosquito</name>
    <dbReference type="NCBI Taxonomy" id="7167"/>
    <lineage>
        <taxon>Eukaryota</taxon>
        <taxon>Metazoa</taxon>
        <taxon>Ecdysozoa</taxon>
        <taxon>Arthropoda</taxon>
        <taxon>Hexapoda</taxon>
        <taxon>Insecta</taxon>
        <taxon>Pterygota</taxon>
        <taxon>Neoptera</taxon>
        <taxon>Endopterygota</taxon>
        <taxon>Diptera</taxon>
        <taxon>Nematocera</taxon>
        <taxon>Culicoidea</taxon>
        <taxon>Culicidae</taxon>
        <taxon>Anophelinae</taxon>
        <taxon>Anopheles</taxon>
    </lineage>
</organism>
<reference evidence="16" key="2">
    <citation type="submission" date="2022-08" db="UniProtKB">
        <authorList>
            <consortium name="EnsemblMetazoa"/>
        </authorList>
    </citation>
    <scope>IDENTIFICATION</scope>
    <source>
        <strain evidence="16">STECLA/ALBI9_A</strain>
    </source>
</reference>
<evidence type="ECO:0000256" key="3">
    <source>
        <dbReference type="ARBA" id="ARBA00008025"/>
    </source>
</evidence>
<evidence type="ECO:0000256" key="10">
    <source>
        <dbReference type="ARBA" id="ARBA00022840"/>
    </source>
</evidence>
<dbReference type="InterPro" id="IPR011012">
    <property type="entry name" value="Longin-like_dom_sf"/>
</dbReference>
<evidence type="ECO:0000256" key="11">
    <source>
        <dbReference type="ARBA" id="ARBA00022842"/>
    </source>
</evidence>
<dbReference type="SUPFAM" id="SSF64356">
    <property type="entry name" value="SNARE-like"/>
    <property type="match status" value="1"/>
</dbReference>
<dbReference type="PROSITE" id="PS01012">
    <property type="entry name" value="FOLYLPOLYGLU_SYNT_2"/>
    <property type="match status" value="1"/>
</dbReference>
<keyword evidence="17" id="KW-1185">Reference proteome</keyword>
<dbReference type="VEuPathDB" id="VectorBase:AALB007455"/>
<comment type="pathway">
    <text evidence="2">Cofactor biosynthesis; tetrahydrofolylpolyglutamate biosynthesis.</text>
</comment>
<evidence type="ECO:0000313" key="17">
    <source>
        <dbReference type="Proteomes" id="UP000069272"/>
    </source>
</evidence>
<dbReference type="AlphaFoldDB" id="A0A182FLP6"/>
<dbReference type="GO" id="GO:0012505">
    <property type="term" value="C:endomembrane system"/>
    <property type="evidence" value="ECO:0007669"/>
    <property type="project" value="UniProtKB-SubCell"/>
</dbReference>
<comment type="similarity">
    <text evidence="4">Belongs to the folylpolyglutamate synthase family.</text>
</comment>
<evidence type="ECO:0000256" key="4">
    <source>
        <dbReference type="ARBA" id="ARBA00008276"/>
    </source>
</evidence>
<dbReference type="EnsemblMetazoa" id="AALB007455-RA">
    <property type="protein sequence ID" value="AALB007455-PA"/>
    <property type="gene ID" value="AALB007455"/>
</dbReference>
<evidence type="ECO:0000256" key="8">
    <source>
        <dbReference type="ARBA" id="ARBA00022723"/>
    </source>
</evidence>
<keyword evidence="7" id="KW-0436">Ligase</keyword>
<sequence length="679" mass="77548">MALMTMIARVVDGLPLVGTMQEDEQSGRSVLEYQNQAKLLFRKLGPNSPNRCSIETGPYLFHYLIDNDVCYLVMCDKMFSKRNAFNYLEDIAQEFYNNYGRRVNSVTRPYAFIEFDIYIQKSKKTLTDRRRNINTINTQLQDVQRIMVQNIDDVLQRGTVLSDLDTKTQNLSMLSQKYKKDAAYLNRKSLYVKGAVASIVLIVFFLYFWRAIAKLNTLQSNYSVLQDSIKFKHQDESKHVSDTEKFLNRIQISNETLNRLAIIHVAGTKGKGSTCAMVEAILRFNGYRTGFFSSPHLVSVTERIRLNGQPIGKECFVEHFWKIYNQLFVAQQDNNDMPTYFGFLTILALDVFLTSNVDVTIVEVGVGGRYDCTNVIKKAPVVGITSLGLEHTKLLGDTLEKIAWQKSGIIKTGSDVFTVEQPAECNRVIARECIRKKAILHVVPSSLEEFFWEQIPSMMMKHRNKTSELNVSLAVGIATHWIRRTRPILLPSKEQMIPINIVQGIDNCFWPGRLQVLQYSAQRTLFLDGAHTLDSIKVCAEWFKHNSHSQFKKLLLFNSTGDRDGFQMLSVLSHSVDFYEAFFTPNVAFTASCSHIDAVNHNFPLDQQMHRCELNRMFWTEQLNQRNGSVHVSVQSAFDYLHSALLGSEEPCDILVTGSIHLLGATVTALQLEKKLFRI</sequence>
<comment type="subcellular location">
    <subcellularLocation>
        <location evidence="1">Endomembrane system</location>
    </subcellularLocation>
</comment>
<dbReference type="PROSITE" id="PS50892">
    <property type="entry name" value="V_SNARE"/>
    <property type="match status" value="1"/>
</dbReference>
<dbReference type="Pfam" id="PF00957">
    <property type="entry name" value="Synaptobrevin"/>
    <property type="match status" value="1"/>
</dbReference>
<evidence type="ECO:0000256" key="12">
    <source>
        <dbReference type="ARBA" id="ARBA00023136"/>
    </source>
</evidence>
<keyword evidence="12" id="KW-0472">Membrane</keyword>
<dbReference type="SUPFAM" id="SSF53244">
    <property type="entry name" value="MurD-like peptide ligases, peptide-binding domain"/>
    <property type="match status" value="1"/>
</dbReference>
<dbReference type="GO" id="GO:0005524">
    <property type="term" value="F:ATP binding"/>
    <property type="evidence" value="ECO:0007669"/>
    <property type="project" value="UniProtKB-KW"/>
</dbReference>
<dbReference type="SMART" id="SM01270">
    <property type="entry name" value="Longin"/>
    <property type="match status" value="1"/>
</dbReference>
<keyword evidence="6" id="KW-0554">One-carbon metabolism</keyword>
<evidence type="ECO:0000256" key="15">
    <source>
        <dbReference type="ARBA" id="ARBA00047493"/>
    </source>
</evidence>
<name>A0A182FLP6_ANOAL</name>
<evidence type="ECO:0000256" key="7">
    <source>
        <dbReference type="ARBA" id="ARBA00022598"/>
    </source>
</evidence>
<protein>
    <recommendedName>
        <fullName evidence="5">tetrahydrofolate synthase</fullName>
        <ecNumber evidence="5">6.3.2.17</ecNumber>
    </recommendedName>
    <alternativeName>
        <fullName evidence="14">Folylpoly-gamma-glutamate synthetase</fullName>
    </alternativeName>
    <alternativeName>
        <fullName evidence="13">Tetrahydrofolylpolyglutamate synthase</fullName>
    </alternativeName>
</protein>
<accession>A0A182FLP6</accession>
<dbReference type="Pfam" id="PF13774">
    <property type="entry name" value="Longin"/>
    <property type="match status" value="1"/>
</dbReference>
<evidence type="ECO:0000256" key="1">
    <source>
        <dbReference type="ARBA" id="ARBA00004308"/>
    </source>
</evidence>
<dbReference type="VEuPathDB" id="VectorBase:AALB20_033446"/>
<evidence type="ECO:0000256" key="9">
    <source>
        <dbReference type="ARBA" id="ARBA00022741"/>
    </source>
</evidence>
<dbReference type="InterPro" id="IPR010908">
    <property type="entry name" value="Longin_dom"/>
</dbReference>
<dbReference type="PANTHER" id="PTHR11136:SF5">
    <property type="entry name" value="FOLYLPOLYGLUTAMATE SYNTHASE, MITOCHONDRIAL"/>
    <property type="match status" value="1"/>
</dbReference>
<evidence type="ECO:0000256" key="13">
    <source>
        <dbReference type="ARBA" id="ARBA00030592"/>
    </source>
</evidence>
<dbReference type="InterPro" id="IPR042855">
    <property type="entry name" value="V_SNARE_CC"/>
</dbReference>
<evidence type="ECO:0000256" key="6">
    <source>
        <dbReference type="ARBA" id="ARBA00022563"/>
    </source>
</evidence>
<dbReference type="CDD" id="cd14824">
    <property type="entry name" value="Longin"/>
    <property type="match status" value="1"/>
</dbReference>
<proteinExistence type="inferred from homology"/>
<dbReference type="GO" id="GO:0005829">
    <property type="term" value="C:cytosol"/>
    <property type="evidence" value="ECO:0007669"/>
    <property type="project" value="TreeGrafter"/>
</dbReference>
<dbReference type="PROSITE" id="PS50859">
    <property type="entry name" value="LONGIN"/>
    <property type="match status" value="1"/>
</dbReference>
<reference evidence="16 17" key="1">
    <citation type="journal article" date="2017" name="G3 (Bethesda)">
        <title>The Physical Genome Mapping of Anopheles albimanus Corrected Scaffold Misassemblies and Identified Interarm Rearrangements in Genus Anopheles.</title>
        <authorList>
            <person name="Artemov G.N."/>
            <person name="Peery A.N."/>
            <person name="Jiang X."/>
            <person name="Tu Z."/>
            <person name="Stegniy V.N."/>
            <person name="Sharakhova M.V."/>
            <person name="Sharakhov I.V."/>
        </authorList>
    </citation>
    <scope>NUCLEOTIDE SEQUENCE [LARGE SCALE GENOMIC DNA]</scope>
    <source>
        <strain evidence="16 17">ALBI9_A</strain>
    </source>
</reference>
<dbReference type="FunFam" id="1.20.5.110:FF:000092">
    <property type="entry name" value="Transport protein SEC22"/>
    <property type="match status" value="1"/>
</dbReference>
<dbReference type="Gene3D" id="3.90.190.20">
    <property type="entry name" value="Mur ligase, C-terminal domain"/>
    <property type="match status" value="1"/>
</dbReference>
<evidence type="ECO:0000256" key="14">
    <source>
        <dbReference type="ARBA" id="ARBA00030876"/>
    </source>
</evidence>
<evidence type="ECO:0000256" key="5">
    <source>
        <dbReference type="ARBA" id="ARBA00013025"/>
    </source>
</evidence>
<dbReference type="SUPFAM" id="SSF58038">
    <property type="entry name" value="SNARE fusion complex"/>
    <property type="match status" value="1"/>
</dbReference>
<keyword evidence="11" id="KW-0460">Magnesium</keyword>
<dbReference type="GO" id="GO:0004326">
    <property type="term" value="F:tetrahydrofolylpolyglutamate synthase activity"/>
    <property type="evidence" value="ECO:0007669"/>
    <property type="project" value="UniProtKB-EC"/>
</dbReference>
<dbReference type="GO" id="GO:0006730">
    <property type="term" value="P:one-carbon metabolic process"/>
    <property type="evidence" value="ECO:0007669"/>
    <property type="project" value="UniProtKB-KW"/>
</dbReference>
<dbReference type="Gene3D" id="3.30.450.50">
    <property type="entry name" value="Longin domain"/>
    <property type="match status" value="1"/>
</dbReference>
<comment type="similarity">
    <text evidence="3">Belongs to the synaptobrevin family.</text>
</comment>
<evidence type="ECO:0000256" key="2">
    <source>
        <dbReference type="ARBA" id="ARBA00005150"/>
    </source>
</evidence>
<dbReference type="SUPFAM" id="SSF53623">
    <property type="entry name" value="MurD-like peptide ligases, catalytic domain"/>
    <property type="match status" value="1"/>
</dbReference>
<comment type="catalytic activity">
    <reaction evidence="15">
        <text>(6S)-5,6,7,8-tetrahydrofolyl-(gamma-L-Glu)(n) + L-glutamate + ATP = (6S)-5,6,7,8-tetrahydrofolyl-(gamma-L-Glu)(n+1) + ADP + phosphate + H(+)</text>
        <dbReference type="Rhea" id="RHEA:10580"/>
        <dbReference type="Rhea" id="RHEA-COMP:14738"/>
        <dbReference type="Rhea" id="RHEA-COMP:14740"/>
        <dbReference type="ChEBI" id="CHEBI:15378"/>
        <dbReference type="ChEBI" id="CHEBI:29985"/>
        <dbReference type="ChEBI" id="CHEBI:30616"/>
        <dbReference type="ChEBI" id="CHEBI:43474"/>
        <dbReference type="ChEBI" id="CHEBI:141005"/>
        <dbReference type="ChEBI" id="CHEBI:456216"/>
        <dbReference type="EC" id="6.3.2.17"/>
    </reaction>
</comment>